<dbReference type="InterPro" id="IPR051342">
    <property type="entry name" value="PDZ_scaffold"/>
</dbReference>
<dbReference type="Pfam" id="PF00595">
    <property type="entry name" value="PDZ"/>
    <property type="match status" value="1"/>
</dbReference>
<dbReference type="SMART" id="SM00228">
    <property type="entry name" value="PDZ"/>
    <property type="match status" value="1"/>
</dbReference>
<dbReference type="InterPro" id="IPR001478">
    <property type="entry name" value="PDZ"/>
</dbReference>
<dbReference type="SUPFAM" id="SSF50156">
    <property type="entry name" value="PDZ domain-like"/>
    <property type="match status" value="1"/>
</dbReference>
<dbReference type="PROSITE" id="PS50106">
    <property type="entry name" value="PDZ"/>
    <property type="match status" value="1"/>
</dbReference>
<feature type="domain" description="PDZ" evidence="1">
    <location>
        <begin position="12"/>
        <end position="80"/>
    </location>
</feature>
<keyword evidence="3" id="KW-1185">Reference proteome</keyword>
<organism evidence="2 3">
    <name type="scientific">Maylandia zebra</name>
    <name type="common">zebra mbuna</name>
    <dbReference type="NCBI Taxonomy" id="106582"/>
    <lineage>
        <taxon>Eukaryota</taxon>
        <taxon>Metazoa</taxon>
        <taxon>Chordata</taxon>
        <taxon>Craniata</taxon>
        <taxon>Vertebrata</taxon>
        <taxon>Euteleostomi</taxon>
        <taxon>Actinopterygii</taxon>
        <taxon>Neopterygii</taxon>
        <taxon>Teleostei</taxon>
        <taxon>Neoteleostei</taxon>
        <taxon>Acanthomorphata</taxon>
        <taxon>Ovalentaria</taxon>
        <taxon>Cichlomorphae</taxon>
        <taxon>Cichliformes</taxon>
        <taxon>Cichlidae</taxon>
        <taxon>African cichlids</taxon>
        <taxon>Pseudocrenilabrinae</taxon>
        <taxon>Haplochromini</taxon>
        <taxon>Maylandia</taxon>
        <taxon>Maylandia zebra complex</taxon>
    </lineage>
</organism>
<evidence type="ECO:0000313" key="2">
    <source>
        <dbReference type="Ensembl" id="ENSMZEP00005006176.1"/>
    </source>
</evidence>
<protein>
    <recommendedName>
        <fullName evidence="1">PDZ domain-containing protein</fullName>
    </recommendedName>
</protein>
<dbReference type="Ensembl" id="ENSMZET00005006465.1">
    <property type="protein sequence ID" value="ENSMZEP00005006176.1"/>
    <property type="gene ID" value="ENSMZEG00005004783.1"/>
</dbReference>
<dbReference type="InterPro" id="IPR036034">
    <property type="entry name" value="PDZ_sf"/>
</dbReference>
<dbReference type="Proteomes" id="UP000265160">
    <property type="component" value="LG23"/>
</dbReference>
<dbReference type="AlphaFoldDB" id="A0A3P9B8P9"/>
<reference evidence="2" key="2">
    <citation type="submission" date="2025-08" db="UniProtKB">
        <authorList>
            <consortium name="Ensembl"/>
        </authorList>
    </citation>
    <scope>IDENTIFICATION</scope>
</reference>
<dbReference type="Gene3D" id="2.30.42.10">
    <property type="match status" value="1"/>
</dbReference>
<accession>A0A3P9B8P9</accession>
<evidence type="ECO:0000313" key="3">
    <source>
        <dbReference type="Proteomes" id="UP000265160"/>
    </source>
</evidence>
<dbReference type="PANTHER" id="PTHR19964:SF97">
    <property type="entry name" value="PDZ DOMAIN-CONTAINING PROTEIN"/>
    <property type="match status" value="1"/>
</dbReference>
<sequence length="135" mass="14734">SLSWNVFLITDEKILEKGSEGLGFSIVGGFGSPHGDLPIYVKTGAAAADGRLKRGDQILAVNGESLQGATHEQAVAILKKQRGTHTDVKLPLSSTEFMQHFIEHVNMSVSMETLRTWWVWRLLSPLATDTVSSTL</sequence>
<reference evidence="2" key="3">
    <citation type="submission" date="2025-09" db="UniProtKB">
        <authorList>
            <consortium name="Ensembl"/>
        </authorList>
    </citation>
    <scope>IDENTIFICATION</scope>
</reference>
<dbReference type="PANTHER" id="PTHR19964">
    <property type="entry name" value="MULTIPLE PDZ DOMAIN PROTEIN"/>
    <property type="match status" value="1"/>
</dbReference>
<dbReference type="CDD" id="cd06676">
    <property type="entry name" value="PDZ13_MUPP1-like"/>
    <property type="match status" value="1"/>
</dbReference>
<proteinExistence type="predicted"/>
<reference evidence="2 3" key="1">
    <citation type="journal article" date="2014" name="Nature">
        <title>The genomic substrate for adaptive radiation in African cichlid fish.</title>
        <authorList>
            <person name="Brawand D."/>
            <person name="Wagner C.E."/>
            <person name="Li Y.I."/>
            <person name="Malinsky M."/>
            <person name="Keller I."/>
            <person name="Fan S."/>
            <person name="Simakov O."/>
            <person name="Ng A.Y."/>
            <person name="Lim Z.W."/>
            <person name="Bezault E."/>
            <person name="Turner-Maier J."/>
            <person name="Johnson J."/>
            <person name="Alcazar R."/>
            <person name="Noh H.J."/>
            <person name="Russell P."/>
            <person name="Aken B."/>
            <person name="Alfoldi J."/>
            <person name="Amemiya C."/>
            <person name="Azzouzi N."/>
            <person name="Baroiller J.F."/>
            <person name="Barloy-Hubler F."/>
            <person name="Berlin A."/>
            <person name="Bloomquist R."/>
            <person name="Carleton K.L."/>
            <person name="Conte M.A."/>
            <person name="D'Cotta H."/>
            <person name="Eshel O."/>
            <person name="Gaffney L."/>
            <person name="Galibert F."/>
            <person name="Gante H.F."/>
            <person name="Gnerre S."/>
            <person name="Greuter L."/>
            <person name="Guyon R."/>
            <person name="Haddad N.S."/>
            <person name="Haerty W."/>
            <person name="Harris R.M."/>
            <person name="Hofmann H.A."/>
            <person name="Hourlier T."/>
            <person name="Hulata G."/>
            <person name="Jaffe D.B."/>
            <person name="Lara M."/>
            <person name="Lee A.P."/>
            <person name="MacCallum I."/>
            <person name="Mwaiko S."/>
            <person name="Nikaido M."/>
            <person name="Nishihara H."/>
            <person name="Ozouf-Costaz C."/>
            <person name="Penman D.J."/>
            <person name="Przybylski D."/>
            <person name="Rakotomanga M."/>
            <person name="Renn S.C.P."/>
            <person name="Ribeiro F.J."/>
            <person name="Ron M."/>
            <person name="Salzburger W."/>
            <person name="Sanchez-Pulido L."/>
            <person name="Santos M.E."/>
            <person name="Searle S."/>
            <person name="Sharpe T."/>
            <person name="Swofford R."/>
            <person name="Tan F.J."/>
            <person name="Williams L."/>
            <person name="Young S."/>
            <person name="Yin S."/>
            <person name="Okada N."/>
            <person name="Kocher T.D."/>
            <person name="Miska E.A."/>
            <person name="Lander E.S."/>
            <person name="Venkatesh B."/>
            <person name="Fernald R.D."/>
            <person name="Meyer A."/>
            <person name="Ponting C.P."/>
            <person name="Streelman J.T."/>
            <person name="Lindblad-Toh K."/>
            <person name="Seehausen O."/>
            <person name="Di Palma F."/>
        </authorList>
    </citation>
    <scope>NUCLEOTIDE SEQUENCE</scope>
</reference>
<dbReference type="GeneTree" id="ENSGT00940000155586"/>
<evidence type="ECO:0000259" key="1">
    <source>
        <dbReference type="PROSITE" id="PS50106"/>
    </source>
</evidence>
<name>A0A3P9B8P9_9CICH</name>